<name>A0A0R2UCB7_9GAMM</name>
<evidence type="ECO:0000256" key="12">
    <source>
        <dbReference type="ARBA" id="ARBA00048138"/>
    </source>
</evidence>
<proteinExistence type="inferred from homology"/>
<dbReference type="EC" id="3.1.3.3" evidence="4"/>
<dbReference type="GO" id="GO:0000287">
    <property type="term" value="F:magnesium ion binding"/>
    <property type="evidence" value="ECO:0007669"/>
    <property type="project" value="TreeGrafter"/>
</dbReference>
<dbReference type="Pfam" id="PF00702">
    <property type="entry name" value="Hydrolase"/>
    <property type="match status" value="1"/>
</dbReference>
<dbReference type="NCBIfam" id="TIGR01488">
    <property type="entry name" value="HAD-SF-IB"/>
    <property type="match status" value="1"/>
</dbReference>
<dbReference type="InterPro" id="IPR045865">
    <property type="entry name" value="ACT-like_dom_sf"/>
</dbReference>
<evidence type="ECO:0000256" key="7">
    <source>
        <dbReference type="ARBA" id="ARBA00022723"/>
    </source>
</evidence>
<comment type="similarity">
    <text evidence="3">Belongs to the HAD-like hydrolase superfamily. SerB family.</text>
</comment>
<evidence type="ECO:0000259" key="15">
    <source>
        <dbReference type="PROSITE" id="PS51671"/>
    </source>
</evidence>
<dbReference type="Gene3D" id="3.40.50.1000">
    <property type="entry name" value="HAD superfamily/HAD-like"/>
    <property type="match status" value="1"/>
</dbReference>
<protein>
    <recommendedName>
        <fullName evidence="5">Phosphoserine phosphatase</fullName>
        <ecNumber evidence="4">3.1.3.3</ecNumber>
    </recommendedName>
    <alternativeName>
        <fullName evidence="11">O-phosphoserine phosphohydrolase</fullName>
    </alternativeName>
</protein>
<comment type="caution">
    <text evidence="16">The sequence shown here is derived from an EMBL/GenBank/DDBJ whole genome shotgun (WGS) entry which is preliminary data.</text>
</comment>
<dbReference type="UniPathway" id="UPA00135">
    <property type="reaction ID" value="UER00198"/>
</dbReference>
<comment type="cofactor">
    <cofactor evidence="1">
        <name>Mg(2+)</name>
        <dbReference type="ChEBI" id="CHEBI:18420"/>
    </cofactor>
</comment>
<keyword evidence="10" id="KW-0718">Serine biosynthesis</keyword>
<evidence type="ECO:0000256" key="10">
    <source>
        <dbReference type="ARBA" id="ARBA00023299"/>
    </source>
</evidence>
<evidence type="ECO:0000256" key="2">
    <source>
        <dbReference type="ARBA" id="ARBA00005135"/>
    </source>
</evidence>
<keyword evidence="9" id="KW-0460">Magnesium</keyword>
<dbReference type="CDD" id="cd07500">
    <property type="entry name" value="HAD_PSP"/>
    <property type="match status" value="1"/>
</dbReference>
<dbReference type="InterPro" id="IPR036412">
    <property type="entry name" value="HAD-like_sf"/>
</dbReference>
<dbReference type="NCBIfam" id="TIGR00338">
    <property type="entry name" value="serB"/>
    <property type="match status" value="1"/>
</dbReference>
<evidence type="ECO:0000313" key="16">
    <source>
        <dbReference type="EMBL" id="KRO97116.1"/>
    </source>
</evidence>
<dbReference type="Gene3D" id="3.30.70.260">
    <property type="match status" value="2"/>
</dbReference>
<comment type="catalytic activity">
    <reaction evidence="13">
        <text>O-phospho-D-serine + H2O = D-serine + phosphate</text>
        <dbReference type="Rhea" id="RHEA:24873"/>
        <dbReference type="ChEBI" id="CHEBI:15377"/>
        <dbReference type="ChEBI" id="CHEBI:35247"/>
        <dbReference type="ChEBI" id="CHEBI:43474"/>
        <dbReference type="ChEBI" id="CHEBI:58680"/>
        <dbReference type="EC" id="3.1.3.3"/>
    </reaction>
</comment>
<feature type="active site" description="Proton donor" evidence="14">
    <location>
        <position position="198"/>
    </location>
</feature>
<dbReference type="InterPro" id="IPR004469">
    <property type="entry name" value="PSP"/>
</dbReference>
<keyword evidence="7" id="KW-0479">Metal-binding</keyword>
<dbReference type="EMBL" id="LICA01000017">
    <property type="protein sequence ID" value="KRO97116.1"/>
    <property type="molecule type" value="Genomic_DNA"/>
</dbReference>
<keyword evidence="6" id="KW-0028">Amino-acid biosynthesis</keyword>
<dbReference type="CDD" id="cd04870">
    <property type="entry name" value="ACT_PSP_1"/>
    <property type="match status" value="1"/>
</dbReference>
<evidence type="ECO:0000256" key="6">
    <source>
        <dbReference type="ARBA" id="ARBA00022605"/>
    </source>
</evidence>
<dbReference type="GO" id="GO:0036424">
    <property type="term" value="F:L-phosphoserine phosphatase activity"/>
    <property type="evidence" value="ECO:0007669"/>
    <property type="project" value="InterPro"/>
</dbReference>
<dbReference type="PROSITE" id="PS51671">
    <property type="entry name" value="ACT"/>
    <property type="match status" value="1"/>
</dbReference>
<dbReference type="SUPFAM" id="SSF55021">
    <property type="entry name" value="ACT-like"/>
    <property type="match status" value="1"/>
</dbReference>
<evidence type="ECO:0000256" key="3">
    <source>
        <dbReference type="ARBA" id="ARBA00009184"/>
    </source>
</evidence>
<accession>A0A0R2UCB7</accession>
<dbReference type="InterPro" id="IPR002912">
    <property type="entry name" value="ACT_dom"/>
</dbReference>
<dbReference type="GO" id="GO:0006564">
    <property type="term" value="P:L-serine biosynthetic process"/>
    <property type="evidence" value="ECO:0007669"/>
    <property type="project" value="UniProtKB-KW"/>
</dbReference>
<dbReference type="PANTHER" id="PTHR43344:SF2">
    <property type="entry name" value="PHOSPHOSERINE PHOSPHATASE"/>
    <property type="match status" value="1"/>
</dbReference>
<sequence>MKEVLLINVSGKDRPGVTSAVTKALSLFDSTLLDIGQAVIHDQLNMGILVAVPSDTLTSRVVEEVSLTLKTMDLQVGVLSISHERYHNWVDQQGKQRYIVTLLARNIEASHLAAVTEVTSQQGLNIDKIVRLSGRLGLYQSDPLGRACIELSARGEPADKEGFRNSLLELAVHYNIDIACQEDNIFRRSRKLVVFDMDSTLIDAEVIDQLAIEAGVGDQVAAITEAAMRGEVDFKASFTQRMALLQGLNSDVLQSVAERLVLNEGAEHLLKTLKKLGFTTAIISGGFTFFGRHLQSILGVDQVYANELDIVDGKVTGKVVGDIIDGQRKAEILREIAQEQGLNLEQVIAVGDGANDLPMLKIAGLGIAFRAKPLVKASAKQAISNVGLDGILYLLGYSDRDIRALD</sequence>
<comment type="pathway">
    <text evidence="2">Amino-acid biosynthesis; L-serine biosynthesis; L-serine from 3-phospho-D-glycerate: step 3/3.</text>
</comment>
<evidence type="ECO:0000256" key="1">
    <source>
        <dbReference type="ARBA" id="ARBA00001946"/>
    </source>
</evidence>
<dbReference type="SFLD" id="SFLDG01137">
    <property type="entry name" value="C1.6.1:_Phosphoserine_Phosphat"/>
    <property type="match status" value="1"/>
</dbReference>
<dbReference type="SFLD" id="SFLDS00003">
    <property type="entry name" value="Haloacid_Dehalogenase"/>
    <property type="match status" value="1"/>
</dbReference>
<evidence type="ECO:0000256" key="4">
    <source>
        <dbReference type="ARBA" id="ARBA00012640"/>
    </source>
</evidence>
<feature type="active site" description="Nucleophile" evidence="14">
    <location>
        <position position="196"/>
    </location>
</feature>
<evidence type="ECO:0000256" key="8">
    <source>
        <dbReference type="ARBA" id="ARBA00022801"/>
    </source>
</evidence>
<dbReference type="Pfam" id="PF13740">
    <property type="entry name" value="ACT_6"/>
    <property type="match status" value="1"/>
</dbReference>
<dbReference type="SFLD" id="SFLDG01136">
    <property type="entry name" value="C1.6:_Phosphoserine_Phosphatas"/>
    <property type="match status" value="1"/>
</dbReference>
<feature type="domain" description="ACT" evidence="15">
    <location>
        <begin position="6"/>
        <end position="83"/>
    </location>
</feature>
<evidence type="ECO:0000256" key="9">
    <source>
        <dbReference type="ARBA" id="ARBA00022842"/>
    </source>
</evidence>
<keyword evidence="8" id="KW-0378">Hydrolase</keyword>
<comment type="catalytic activity">
    <reaction evidence="12">
        <text>O-phospho-L-serine + H2O = L-serine + phosphate</text>
        <dbReference type="Rhea" id="RHEA:21208"/>
        <dbReference type="ChEBI" id="CHEBI:15377"/>
        <dbReference type="ChEBI" id="CHEBI:33384"/>
        <dbReference type="ChEBI" id="CHEBI:43474"/>
        <dbReference type="ChEBI" id="CHEBI:57524"/>
        <dbReference type="EC" id="3.1.3.3"/>
    </reaction>
</comment>
<evidence type="ECO:0000256" key="14">
    <source>
        <dbReference type="PIRSR" id="PIRSR604469-1"/>
    </source>
</evidence>
<dbReference type="InterPro" id="IPR050582">
    <property type="entry name" value="HAD-like_SerB"/>
</dbReference>
<evidence type="ECO:0000313" key="17">
    <source>
        <dbReference type="Proteomes" id="UP000051213"/>
    </source>
</evidence>
<dbReference type="InterPro" id="IPR023214">
    <property type="entry name" value="HAD_sf"/>
</dbReference>
<dbReference type="GO" id="GO:0005737">
    <property type="term" value="C:cytoplasm"/>
    <property type="evidence" value="ECO:0007669"/>
    <property type="project" value="TreeGrafter"/>
</dbReference>
<organism evidence="16 17">
    <name type="scientific">SAR92 bacterium BACL26 MAG-121220-bin70</name>
    <dbReference type="NCBI Taxonomy" id="1655626"/>
    <lineage>
        <taxon>Bacteria</taxon>
        <taxon>Pseudomonadati</taxon>
        <taxon>Pseudomonadota</taxon>
        <taxon>Gammaproteobacteria</taxon>
        <taxon>Cellvibrionales</taxon>
        <taxon>Porticoccaceae</taxon>
        <taxon>SAR92 clade</taxon>
    </lineage>
</organism>
<evidence type="ECO:0000256" key="5">
    <source>
        <dbReference type="ARBA" id="ARBA00015196"/>
    </source>
</evidence>
<reference evidence="16 17" key="1">
    <citation type="submission" date="2015-10" db="EMBL/GenBank/DDBJ databases">
        <title>Metagenome-Assembled Genomes uncover a global brackish microbiome.</title>
        <authorList>
            <person name="Hugerth L.W."/>
            <person name="Larsson J."/>
            <person name="Alneberg J."/>
            <person name="Lindh M.V."/>
            <person name="Legrand C."/>
            <person name="Pinhassi J."/>
            <person name="Andersson A.F."/>
        </authorList>
    </citation>
    <scope>NUCLEOTIDE SEQUENCE [LARGE SCALE GENOMIC DNA]</scope>
    <source>
        <strain evidence="16">BACL26 MAG-121220-bin70</strain>
    </source>
</reference>
<gene>
    <name evidence="16" type="ORF">ABS24_10500</name>
</gene>
<evidence type="ECO:0000256" key="11">
    <source>
        <dbReference type="ARBA" id="ARBA00031693"/>
    </source>
</evidence>
<dbReference type="Proteomes" id="UP000051213">
    <property type="component" value="Unassembled WGS sequence"/>
</dbReference>
<dbReference type="SFLD" id="SFLDF00029">
    <property type="entry name" value="phosphoserine_phosphatase"/>
    <property type="match status" value="1"/>
</dbReference>
<dbReference type="CDD" id="cd04871">
    <property type="entry name" value="ACT_PSP_2"/>
    <property type="match status" value="1"/>
</dbReference>
<dbReference type="AlphaFoldDB" id="A0A0R2UCB7"/>
<evidence type="ECO:0000256" key="13">
    <source>
        <dbReference type="ARBA" id="ARBA00048523"/>
    </source>
</evidence>
<dbReference type="PANTHER" id="PTHR43344">
    <property type="entry name" value="PHOSPHOSERINE PHOSPHATASE"/>
    <property type="match status" value="1"/>
</dbReference>
<dbReference type="SUPFAM" id="SSF56784">
    <property type="entry name" value="HAD-like"/>
    <property type="match status" value="1"/>
</dbReference>